<feature type="compositionally biased region" description="Basic and acidic residues" evidence="1">
    <location>
        <begin position="42"/>
        <end position="55"/>
    </location>
</feature>
<name>A0A1J1I7Y4_9DIPT</name>
<reference evidence="2 3" key="1">
    <citation type="submission" date="2015-04" db="EMBL/GenBank/DDBJ databases">
        <authorList>
            <person name="Syromyatnikov M.Y."/>
            <person name="Popov V.N."/>
        </authorList>
    </citation>
    <scope>NUCLEOTIDE SEQUENCE [LARGE SCALE GENOMIC DNA]</scope>
</reference>
<dbReference type="Proteomes" id="UP000183832">
    <property type="component" value="Unassembled WGS sequence"/>
</dbReference>
<proteinExistence type="predicted"/>
<dbReference type="EMBL" id="CVRI01000043">
    <property type="protein sequence ID" value="CRK96389.1"/>
    <property type="molecule type" value="Genomic_DNA"/>
</dbReference>
<protein>
    <submittedName>
        <fullName evidence="2">CLUMA_CG009806, isoform A</fullName>
    </submittedName>
</protein>
<feature type="region of interest" description="Disordered" evidence="1">
    <location>
        <begin position="23"/>
        <end position="96"/>
    </location>
</feature>
<gene>
    <name evidence="2" type="ORF">CLUMA_CG009806</name>
</gene>
<evidence type="ECO:0000313" key="3">
    <source>
        <dbReference type="Proteomes" id="UP000183832"/>
    </source>
</evidence>
<evidence type="ECO:0000256" key="1">
    <source>
        <dbReference type="SAM" id="MobiDB-lite"/>
    </source>
</evidence>
<accession>A0A1J1I7Y4</accession>
<dbReference type="AlphaFoldDB" id="A0A1J1I7Y4"/>
<sequence length="151" mass="17308">MSNYCEITITDFGKVIVMECQSNQKQRLRSPKRSGTTPLGENDVKSNQDDIKYSNRMDIYSDSNENAIKINDDPTSEDDRPPRLPPRPPPRPRNTINSESVFLRSLIMGIRMINLENNKHKKMSNSIGERRVIMSIQLMLPPRPVDPNVDP</sequence>
<keyword evidence="3" id="KW-1185">Reference proteome</keyword>
<organism evidence="2 3">
    <name type="scientific">Clunio marinus</name>
    <dbReference type="NCBI Taxonomy" id="568069"/>
    <lineage>
        <taxon>Eukaryota</taxon>
        <taxon>Metazoa</taxon>
        <taxon>Ecdysozoa</taxon>
        <taxon>Arthropoda</taxon>
        <taxon>Hexapoda</taxon>
        <taxon>Insecta</taxon>
        <taxon>Pterygota</taxon>
        <taxon>Neoptera</taxon>
        <taxon>Endopterygota</taxon>
        <taxon>Diptera</taxon>
        <taxon>Nematocera</taxon>
        <taxon>Chironomoidea</taxon>
        <taxon>Chironomidae</taxon>
        <taxon>Clunio</taxon>
    </lineage>
</organism>
<feature type="compositionally biased region" description="Pro residues" evidence="1">
    <location>
        <begin position="83"/>
        <end position="92"/>
    </location>
</feature>
<evidence type="ECO:0000313" key="2">
    <source>
        <dbReference type="EMBL" id="CRK96389.1"/>
    </source>
</evidence>